<accession>A0AC59C794</accession>
<reference evidence="2" key="1">
    <citation type="submission" date="2025-08" db="UniProtKB">
        <authorList>
            <consortium name="RefSeq"/>
        </authorList>
    </citation>
    <scope>IDENTIFICATION</scope>
</reference>
<organism evidence="1 2">
    <name type="scientific">Echinops telfairi</name>
    <name type="common">Lesser hedgehog tenrec</name>
    <dbReference type="NCBI Taxonomy" id="9371"/>
    <lineage>
        <taxon>Eukaryota</taxon>
        <taxon>Metazoa</taxon>
        <taxon>Chordata</taxon>
        <taxon>Craniata</taxon>
        <taxon>Vertebrata</taxon>
        <taxon>Euteleostomi</taxon>
        <taxon>Mammalia</taxon>
        <taxon>Eutheria</taxon>
        <taxon>Afrotheria</taxon>
        <taxon>Tenrecidae</taxon>
        <taxon>Tenrecinae</taxon>
        <taxon>Echinops</taxon>
    </lineage>
</organism>
<protein>
    <submittedName>
        <fullName evidence="2">Vomeronasal type-2 receptor 26-like</fullName>
    </submittedName>
</protein>
<keyword evidence="1" id="KW-1185">Reference proteome</keyword>
<proteinExistence type="predicted"/>
<evidence type="ECO:0000313" key="2">
    <source>
        <dbReference type="RefSeq" id="XP_045156110.1"/>
    </source>
</evidence>
<sequence length="173" mass="20872">MMSVHPMPPKLLFPRLLWTWTRMKSIEYLYNTVYLVAQALHEMILMRGEETRSRRDARFPVWLLHHFLKHTQLENISGERVSLDENRHEKSQYEILNYSELPEGFELHVKVGELVSQDLHGQSLTIREKLIEWPIGSNRLHEFFKYIQKKRLDMRIIVYPRNLLPNLYLLAYN</sequence>
<name>A0AC59C794_ECHTE</name>
<dbReference type="Proteomes" id="UP000694863">
    <property type="component" value="Unplaced"/>
</dbReference>
<gene>
    <name evidence="2" type="primary">LOC123522794</name>
</gene>
<evidence type="ECO:0000313" key="1">
    <source>
        <dbReference type="Proteomes" id="UP000694863"/>
    </source>
</evidence>
<dbReference type="RefSeq" id="XP_045156110.1">
    <property type="nucleotide sequence ID" value="XM_045300175.1"/>
</dbReference>